<organism evidence="1 2">
    <name type="scientific">Vaccinium darrowii</name>
    <dbReference type="NCBI Taxonomy" id="229202"/>
    <lineage>
        <taxon>Eukaryota</taxon>
        <taxon>Viridiplantae</taxon>
        <taxon>Streptophyta</taxon>
        <taxon>Embryophyta</taxon>
        <taxon>Tracheophyta</taxon>
        <taxon>Spermatophyta</taxon>
        <taxon>Magnoliopsida</taxon>
        <taxon>eudicotyledons</taxon>
        <taxon>Gunneridae</taxon>
        <taxon>Pentapetalae</taxon>
        <taxon>asterids</taxon>
        <taxon>Ericales</taxon>
        <taxon>Ericaceae</taxon>
        <taxon>Vaccinioideae</taxon>
        <taxon>Vaccinieae</taxon>
        <taxon>Vaccinium</taxon>
    </lineage>
</organism>
<name>A0ACB7YIE2_9ERIC</name>
<protein>
    <submittedName>
        <fullName evidence="1">Uncharacterized protein</fullName>
    </submittedName>
</protein>
<sequence length="143" mass="16629">MIKVGHGEQPSEWEKKFKTRIPELVFGSLLFRAPKQRQLLVFSHSSPLPPPPPVLSLPLTPSVSSVLASNRHDCRRSRRHQHCEHYSVRLRSASLRLLWHGHQVMYNQLASWIVDGLLNDQYGEFFISRSSSLKRRSMFCHFL</sequence>
<gene>
    <name evidence="1" type="ORF">Vadar_030695</name>
</gene>
<proteinExistence type="predicted"/>
<dbReference type="EMBL" id="CM037158">
    <property type="protein sequence ID" value="KAH7852904.1"/>
    <property type="molecule type" value="Genomic_DNA"/>
</dbReference>
<reference evidence="1 2" key="1">
    <citation type="journal article" date="2021" name="Hortic Res">
        <title>High-quality reference genome and annotation aids understanding of berry development for evergreen blueberry (Vaccinium darrowii).</title>
        <authorList>
            <person name="Yu J."/>
            <person name="Hulse-Kemp A.M."/>
            <person name="Babiker E."/>
            <person name="Staton M."/>
        </authorList>
    </citation>
    <scope>NUCLEOTIDE SEQUENCE [LARGE SCALE GENOMIC DNA]</scope>
    <source>
        <strain evidence="2">cv. NJ 8807/NJ 8810</strain>
        <tissue evidence="1">Young leaf</tissue>
    </source>
</reference>
<evidence type="ECO:0000313" key="1">
    <source>
        <dbReference type="EMBL" id="KAH7852904.1"/>
    </source>
</evidence>
<comment type="caution">
    <text evidence="1">The sequence shown here is derived from an EMBL/GenBank/DDBJ whole genome shotgun (WGS) entry which is preliminary data.</text>
</comment>
<keyword evidence="2" id="KW-1185">Reference proteome</keyword>
<dbReference type="Proteomes" id="UP000828048">
    <property type="component" value="Chromosome 8"/>
</dbReference>
<accession>A0ACB7YIE2</accession>
<evidence type="ECO:0000313" key="2">
    <source>
        <dbReference type="Proteomes" id="UP000828048"/>
    </source>
</evidence>